<gene>
    <name evidence="2" type="ORF">SPIL2461_LOCUS2662</name>
</gene>
<dbReference type="OrthoDB" id="422262at2759"/>
<evidence type="ECO:0000256" key="1">
    <source>
        <dbReference type="SAM" id="MobiDB-lite"/>
    </source>
</evidence>
<feature type="region of interest" description="Disordered" evidence="1">
    <location>
        <begin position="1"/>
        <end position="86"/>
    </location>
</feature>
<proteinExistence type="predicted"/>
<protein>
    <submittedName>
        <fullName evidence="2">Uncharacterized protein</fullName>
    </submittedName>
</protein>
<feature type="compositionally biased region" description="Basic and acidic residues" evidence="1">
    <location>
        <begin position="1"/>
        <end position="11"/>
    </location>
</feature>
<organism evidence="2 3">
    <name type="scientific">Symbiodinium pilosum</name>
    <name type="common">Dinoflagellate</name>
    <dbReference type="NCBI Taxonomy" id="2952"/>
    <lineage>
        <taxon>Eukaryota</taxon>
        <taxon>Sar</taxon>
        <taxon>Alveolata</taxon>
        <taxon>Dinophyceae</taxon>
        <taxon>Suessiales</taxon>
        <taxon>Symbiodiniaceae</taxon>
        <taxon>Symbiodinium</taxon>
    </lineage>
</organism>
<reference evidence="2" key="1">
    <citation type="submission" date="2021-02" db="EMBL/GenBank/DDBJ databases">
        <authorList>
            <person name="Dougan E. K."/>
            <person name="Rhodes N."/>
            <person name="Thang M."/>
            <person name="Chan C."/>
        </authorList>
    </citation>
    <scope>NUCLEOTIDE SEQUENCE</scope>
</reference>
<keyword evidence="3" id="KW-1185">Reference proteome</keyword>
<feature type="non-terminal residue" evidence="2">
    <location>
        <position position="136"/>
    </location>
</feature>
<dbReference type="EMBL" id="CAJNIZ010002966">
    <property type="protein sequence ID" value="CAE7216955.1"/>
    <property type="molecule type" value="Genomic_DNA"/>
</dbReference>
<comment type="caution">
    <text evidence="2">The sequence shown here is derived from an EMBL/GenBank/DDBJ whole genome shotgun (WGS) entry which is preliminary data.</text>
</comment>
<evidence type="ECO:0000313" key="2">
    <source>
        <dbReference type="EMBL" id="CAE7216955.1"/>
    </source>
</evidence>
<dbReference type="AlphaFoldDB" id="A0A812JZ33"/>
<sequence length="136" mass="15183">VFVEALNKRAAELPPVEEEEITHDPGLPPDGSVDSSSKPMDLFDFCEESPSFTKQAPPMVTVHSTKSTAPEKSSSPDRSFDPQQLDNDPLLFGWHQRLAKGWRDLGLYGGCGPCRPVSRPCWNRMGQRDDMPRSKQ</sequence>
<name>A0A812JZ33_SYMPI</name>
<feature type="compositionally biased region" description="Polar residues" evidence="1">
    <location>
        <begin position="62"/>
        <end position="73"/>
    </location>
</feature>
<accession>A0A812JZ33</accession>
<dbReference type="Proteomes" id="UP000649617">
    <property type="component" value="Unassembled WGS sequence"/>
</dbReference>
<evidence type="ECO:0000313" key="3">
    <source>
        <dbReference type="Proteomes" id="UP000649617"/>
    </source>
</evidence>